<keyword evidence="5" id="KW-1185">Reference proteome</keyword>
<dbReference type="RefSeq" id="WP_188959065.1">
    <property type="nucleotide sequence ID" value="NZ_BMIB01000007.1"/>
</dbReference>
<dbReference type="SUPFAM" id="SSF52540">
    <property type="entry name" value="P-loop containing nucleoside triphosphate hydrolases"/>
    <property type="match status" value="2"/>
</dbReference>
<dbReference type="InterPro" id="IPR049730">
    <property type="entry name" value="SNF2/RAD54-like_C"/>
</dbReference>
<dbReference type="GO" id="GO:0016787">
    <property type="term" value="F:hydrolase activity"/>
    <property type="evidence" value="ECO:0007669"/>
    <property type="project" value="UniProtKB-KW"/>
</dbReference>
<evidence type="ECO:0000313" key="4">
    <source>
        <dbReference type="EMBL" id="GGH82574.1"/>
    </source>
</evidence>
<evidence type="ECO:0000256" key="1">
    <source>
        <dbReference type="ARBA" id="ARBA00022801"/>
    </source>
</evidence>
<evidence type="ECO:0000313" key="5">
    <source>
        <dbReference type="Proteomes" id="UP000627292"/>
    </source>
</evidence>
<dbReference type="Pfam" id="PF00271">
    <property type="entry name" value="Helicase_C"/>
    <property type="match status" value="1"/>
</dbReference>
<dbReference type="EMBL" id="BMIB01000007">
    <property type="protein sequence ID" value="GGH82574.1"/>
    <property type="molecule type" value="Genomic_DNA"/>
</dbReference>
<dbReference type="CDD" id="cd18012">
    <property type="entry name" value="DEXQc_arch_SWI2_SNF2"/>
    <property type="match status" value="1"/>
</dbReference>
<name>A0A917J6W0_9BACT</name>
<dbReference type="PROSITE" id="PS51194">
    <property type="entry name" value="HELICASE_CTER"/>
    <property type="match status" value="1"/>
</dbReference>
<feature type="domain" description="Helicase C-terminal" evidence="3">
    <location>
        <begin position="801"/>
        <end position="959"/>
    </location>
</feature>
<dbReference type="PANTHER" id="PTHR10799">
    <property type="entry name" value="SNF2/RAD54 HELICASE FAMILY"/>
    <property type="match status" value="1"/>
</dbReference>
<dbReference type="PROSITE" id="PS51192">
    <property type="entry name" value="HELICASE_ATP_BIND_1"/>
    <property type="match status" value="1"/>
</dbReference>
<dbReference type="InterPro" id="IPR027417">
    <property type="entry name" value="P-loop_NTPase"/>
</dbReference>
<dbReference type="SMART" id="SM00487">
    <property type="entry name" value="DEXDc"/>
    <property type="match status" value="1"/>
</dbReference>
<dbReference type="InterPro" id="IPR000330">
    <property type="entry name" value="SNF2_N"/>
</dbReference>
<dbReference type="InterPro" id="IPR001650">
    <property type="entry name" value="Helicase_C-like"/>
</dbReference>
<dbReference type="Proteomes" id="UP000627292">
    <property type="component" value="Unassembled WGS sequence"/>
</dbReference>
<feature type="domain" description="Helicase ATP-binding" evidence="2">
    <location>
        <begin position="518"/>
        <end position="677"/>
    </location>
</feature>
<dbReference type="Gene3D" id="3.40.50.300">
    <property type="entry name" value="P-loop containing nucleotide triphosphate hydrolases"/>
    <property type="match status" value="1"/>
</dbReference>
<dbReference type="Gene3D" id="3.40.50.10810">
    <property type="entry name" value="Tandem AAA-ATPase domain"/>
    <property type="match status" value="1"/>
</dbReference>
<protein>
    <submittedName>
        <fullName evidence="4">Uncharacterized protein</fullName>
    </submittedName>
</protein>
<dbReference type="GO" id="GO:0005524">
    <property type="term" value="F:ATP binding"/>
    <property type="evidence" value="ECO:0007669"/>
    <property type="project" value="InterPro"/>
</dbReference>
<dbReference type="CDD" id="cd18793">
    <property type="entry name" value="SF2_C_SNF"/>
    <property type="match status" value="1"/>
</dbReference>
<organism evidence="4 5">
    <name type="scientific">Filimonas zeae</name>
    <dbReference type="NCBI Taxonomy" id="1737353"/>
    <lineage>
        <taxon>Bacteria</taxon>
        <taxon>Pseudomonadati</taxon>
        <taxon>Bacteroidota</taxon>
        <taxon>Chitinophagia</taxon>
        <taxon>Chitinophagales</taxon>
        <taxon>Chitinophagaceae</taxon>
        <taxon>Filimonas</taxon>
    </lineage>
</organism>
<keyword evidence="1" id="KW-0378">Hydrolase</keyword>
<comment type="caution">
    <text evidence="4">The sequence shown here is derived from an EMBL/GenBank/DDBJ whole genome shotgun (WGS) entry which is preliminary data.</text>
</comment>
<sequence>MNKPLIDRSSLAAIENESFEIGFLFNMTTPKHIGFQFEPVVIKQQKGRKSFSRLLMDNDEHWAYLNGLPDELFYLLFHFSDGRLFEFMVNSGSTYLKNHAQPWLMLNDKDILRLRNHYVDLLHKVWPYILNHGNLYVLKEGNFSDVNIKPLQVSEHPVEVHFSASKDSSSIIIQMNVQTVRDKAPGRVFLFKSLFFLIDDILHLPASPGDVNVLDMFKKGELKFPLRDRQEVTNSFFIPLQQQYPLECKEGLQFEVVHTEPQTRIALSEFNGQYLMLQPQFLYDDVLIDYDEELDYFHEKQEVLYVIRRNKTLEKDTYEHLRNLHPKFKNQRNNRYYYVPFDEVMKGNWFIKMNQQLQDSGYMVHGMKDLKRFKYNTNPPRFEIVAKSSIDWFDLKIKAYWGDQEVGMKELRKAILNKQDTILLKDGTLGVIPHEWFDQYGMLFKVGNEADGKLQLNKLHYSVLDELQEQLNDKKLLKEIEEKKKRLFQYNELSTQAPSAVLQATLRPYQLAGFQWMQSLDQLGWGGCLADDMGLGKTLQTITFIQYLKEKYPGSTQLVVCPTSLIFNWEAEMQKFCPSMTYLMHYGQQRNATEEQFAAVDVVLTSYGVVRNDLEHLQAFKWNYIILDESQTIKNADAQVSKAVYQLQSSNKLILSGTPVQNNTFDLYSQFHFVNPGLLGGKEFFRREFAQPIDKGGDQEKATRLRQLIYPFILRRTKEQVATDLPDKTEMVLWCTMNSEQRALYDEYKDYYRDALLKRIDEEGMGKAGIYVMEGLLKLRQICDHPQLVKEHKHESHASVKADELLREIEENTGSHKLLVFSQFTEMLQLIKGELEKAGISYCYLDGSTSLDKRKQEVERFQQAGSTVKVFLISLKAGGVGLNLTAADYVYLVDPWWNPAAEQQAIDRAHRIGQTQKIFAYKMICKDTVEEKILLLQQKKQALADELVGEESGFVKKLSRDDIAFLFS</sequence>
<dbReference type="Pfam" id="PF00176">
    <property type="entry name" value="SNF2-rel_dom"/>
    <property type="match status" value="1"/>
</dbReference>
<dbReference type="InterPro" id="IPR014001">
    <property type="entry name" value="Helicase_ATP-bd"/>
</dbReference>
<dbReference type="SMART" id="SM00490">
    <property type="entry name" value="HELICc"/>
    <property type="match status" value="1"/>
</dbReference>
<proteinExistence type="predicted"/>
<evidence type="ECO:0000259" key="3">
    <source>
        <dbReference type="PROSITE" id="PS51194"/>
    </source>
</evidence>
<dbReference type="InterPro" id="IPR038718">
    <property type="entry name" value="SNF2-like_sf"/>
</dbReference>
<evidence type="ECO:0000259" key="2">
    <source>
        <dbReference type="PROSITE" id="PS51192"/>
    </source>
</evidence>
<dbReference type="AlphaFoldDB" id="A0A917J6W0"/>
<gene>
    <name evidence="4" type="ORF">GCM10011379_56670</name>
</gene>
<accession>A0A917J6W0</accession>
<reference evidence="4" key="1">
    <citation type="journal article" date="2014" name="Int. J. Syst. Evol. Microbiol.">
        <title>Complete genome sequence of Corynebacterium casei LMG S-19264T (=DSM 44701T), isolated from a smear-ripened cheese.</title>
        <authorList>
            <consortium name="US DOE Joint Genome Institute (JGI-PGF)"/>
            <person name="Walter F."/>
            <person name="Albersmeier A."/>
            <person name="Kalinowski J."/>
            <person name="Ruckert C."/>
        </authorList>
    </citation>
    <scope>NUCLEOTIDE SEQUENCE</scope>
    <source>
        <strain evidence="4">CGMCC 1.15290</strain>
    </source>
</reference>
<reference evidence="4" key="2">
    <citation type="submission" date="2020-09" db="EMBL/GenBank/DDBJ databases">
        <authorList>
            <person name="Sun Q."/>
            <person name="Zhou Y."/>
        </authorList>
    </citation>
    <scope>NUCLEOTIDE SEQUENCE</scope>
    <source>
        <strain evidence="4">CGMCC 1.15290</strain>
    </source>
</reference>